<proteinExistence type="predicted"/>
<dbReference type="AlphaFoldDB" id="A0A4S8Q4G1"/>
<protein>
    <recommendedName>
        <fullName evidence="4">Alkaline proteinase inhibitor/ Outer membrane lipoprotein Omp19 domain-containing protein</fullName>
    </recommendedName>
</protein>
<accession>A0A4S8Q4G1</accession>
<dbReference type="EMBL" id="STGU01000001">
    <property type="protein sequence ID" value="THV39133.1"/>
    <property type="molecule type" value="Genomic_DNA"/>
</dbReference>
<feature type="signal peptide" evidence="1">
    <location>
        <begin position="1"/>
        <end position="19"/>
    </location>
</feature>
<evidence type="ECO:0008006" key="4">
    <source>
        <dbReference type="Google" id="ProtNLM"/>
    </source>
</evidence>
<organism evidence="2 3">
    <name type="scientific">Rhizobium rosettiformans W3</name>
    <dbReference type="NCBI Taxonomy" id="538378"/>
    <lineage>
        <taxon>Bacteria</taxon>
        <taxon>Pseudomonadati</taxon>
        <taxon>Pseudomonadota</taxon>
        <taxon>Alphaproteobacteria</taxon>
        <taxon>Hyphomicrobiales</taxon>
        <taxon>Rhizobiaceae</taxon>
        <taxon>Rhizobium/Agrobacterium group</taxon>
        <taxon>Rhizobium</taxon>
    </lineage>
</organism>
<evidence type="ECO:0000313" key="3">
    <source>
        <dbReference type="Proteomes" id="UP000307378"/>
    </source>
</evidence>
<name>A0A4S8Q4G1_9HYPH</name>
<keyword evidence="1" id="KW-0732">Signal</keyword>
<sequence>MKSSLVIVATALICAGVSAAGLGFWASSAPSDGVTADPIVLGTIPTTVGQSHPTIASLRTAPVSPPAIFSVSNFTRKTVCLVERGAALTSRSRDFYAPPDCEQVWPGLTRATTWTQNEDGSVTISDTGGGTLLTLVRGRHFSYEVTDAADADLALLMLP</sequence>
<comment type="caution">
    <text evidence="2">The sequence shown here is derived from an EMBL/GenBank/DDBJ whole genome shotgun (WGS) entry which is preliminary data.</text>
</comment>
<reference evidence="2 3" key="1">
    <citation type="submission" date="2019-04" db="EMBL/GenBank/DDBJ databases">
        <title>genome sequence of strain W3.</title>
        <authorList>
            <person name="Gao J."/>
            <person name="Sun J."/>
        </authorList>
    </citation>
    <scope>NUCLEOTIDE SEQUENCE [LARGE SCALE GENOMIC DNA]</scope>
    <source>
        <strain evidence="2 3">W3</strain>
    </source>
</reference>
<evidence type="ECO:0000256" key="1">
    <source>
        <dbReference type="SAM" id="SignalP"/>
    </source>
</evidence>
<feature type="chain" id="PRO_5020291260" description="Alkaline proteinase inhibitor/ Outer membrane lipoprotein Omp19 domain-containing protein" evidence="1">
    <location>
        <begin position="20"/>
        <end position="159"/>
    </location>
</feature>
<dbReference type="Proteomes" id="UP000307378">
    <property type="component" value="Unassembled WGS sequence"/>
</dbReference>
<dbReference type="RefSeq" id="WP_136538103.1">
    <property type="nucleotide sequence ID" value="NZ_STGU01000001.1"/>
</dbReference>
<gene>
    <name evidence="2" type="ORF">FAA86_01855</name>
</gene>
<evidence type="ECO:0000313" key="2">
    <source>
        <dbReference type="EMBL" id="THV39133.1"/>
    </source>
</evidence>